<evidence type="ECO:0000313" key="2">
    <source>
        <dbReference type="Proteomes" id="UP000184012"/>
    </source>
</evidence>
<organism evidence="1 2">
    <name type="scientific">Eubacterium callanderi</name>
    <dbReference type="NCBI Taxonomy" id="53442"/>
    <lineage>
        <taxon>Bacteria</taxon>
        <taxon>Bacillati</taxon>
        <taxon>Bacillota</taxon>
        <taxon>Clostridia</taxon>
        <taxon>Eubacteriales</taxon>
        <taxon>Eubacteriaceae</taxon>
        <taxon>Eubacterium</taxon>
    </lineage>
</organism>
<dbReference type="PROSITE" id="PS51257">
    <property type="entry name" value="PROKAR_LIPOPROTEIN"/>
    <property type="match status" value="1"/>
</dbReference>
<sequence>MKVASFVLSIVALAAGTTGLVLSCVALGKSK</sequence>
<evidence type="ECO:0000313" key="1">
    <source>
        <dbReference type="EMBL" id="SHL21108.1"/>
    </source>
</evidence>
<comment type="caution">
    <text evidence="1">The sequence shown here is derived from an EMBL/GenBank/DDBJ whole genome shotgun (WGS) entry which is preliminary data.</text>
</comment>
<proteinExistence type="predicted"/>
<accession>A0AB74EXK5</accession>
<dbReference type="AlphaFoldDB" id="A0AB74EXK5"/>
<gene>
    <name evidence="1" type="ORF">SAMN04515649_103183</name>
</gene>
<dbReference type="EMBL" id="FRBP01000003">
    <property type="protein sequence ID" value="SHL21108.1"/>
    <property type="molecule type" value="Genomic_DNA"/>
</dbReference>
<name>A0AB74EXK5_9FIRM</name>
<dbReference type="Proteomes" id="UP000184012">
    <property type="component" value="Unassembled WGS sequence"/>
</dbReference>
<protein>
    <recommendedName>
        <fullName evidence="3">Lipoprotein</fullName>
    </recommendedName>
</protein>
<evidence type="ECO:0008006" key="3">
    <source>
        <dbReference type="Google" id="ProtNLM"/>
    </source>
</evidence>
<reference evidence="1 2" key="1">
    <citation type="submission" date="2016-11" db="EMBL/GenBank/DDBJ databases">
        <authorList>
            <person name="Varghese N."/>
            <person name="Submissions S."/>
        </authorList>
    </citation>
    <scope>NUCLEOTIDE SEQUENCE [LARGE SCALE GENOMIC DNA]</scope>
    <source>
        <strain evidence="1 2">FD</strain>
    </source>
</reference>